<dbReference type="InterPro" id="IPR050221">
    <property type="entry name" value="26S_Proteasome_ATPase"/>
</dbReference>
<dbReference type="InterPro" id="IPR003593">
    <property type="entry name" value="AAA+_ATPase"/>
</dbReference>
<feature type="domain" description="AAA+ ATPase" evidence="4">
    <location>
        <begin position="423"/>
        <end position="555"/>
    </location>
</feature>
<evidence type="ECO:0000313" key="6">
    <source>
        <dbReference type="Proteomes" id="UP001595912"/>
    </source>
</evidence>
<keyword evidence="2" id="KW-0547">Nucleotide-binding</keyword>
<evidence type="ECO:0000259" key="4">
    <source>
        <dbReference type="SMART" id="SM00382"/>
    </source>
</evidence>
<dbReference type="Pfam" id="PF00004">
    <property type="entry name" value="AAA"/>
    <property type="match status" value="1"/>
</dbReference>
<protein>
    <submittedName>
        <fullName evidence="5">ATP-binding protein</fullName>
    </submittedName>
</protein>
<organism evidence="5 6">
    <name type="scientific">Dactylosporangium cerinum</name>
    <dbReference type="NCBI Taxonomy" id="1434730"/>
    <lineage>
        <taxon>Bacteria</taxon>
        <taxon>Bacillati</taxon>
        <taxon>Actinomycetota</taxon>
        <taxon>Actinomycetes</taxon>
        <taxon>Micromonosporales</taxon>
        <taxon>Micromonosporaceae</taxon>
        <taxon>Dactylosporangium</taxon>
    </lineage>
</organism>
<comment type="similarity">
    <text evidence="1">Belongs to the AAA ATPase family.</text>
</comment>
<dbReference type="SMART" id="SM00382">
    <property type="entry name" value="AAA"/>
    <property type="match status" value="1"/>
</dbReference>
<gene>
    <name evidence="5" type="ORF">ACFPIJ_17460</name>
</gene>
<dbReference type="RefSeq" id="WP_380116093.1">
    <property type="nucleotide sequence ID" value="NZ_JBHSIU010000018.1"/>
</dbReference>
<evidence type="ECO:0000256" key="2">
    <source>
        <dbReference type="ARBA" id="ARBA00022741"/>
    </source>
</evidence>
<dbReference type="InterPro" id="IPR027417">
    <property type="entry name" value="P-loop_NTPase"/>
</dbReference>
<accession>A0ABV9VVN8</accession>
<keyword evidence="6" id="KW-1185">Reference proteome</keyword>
<reference evidence="6" key="1">
    <citation type="journal article" date="2019" name="Int. J. Syst. Evol. Microbiol.">
        <title>The Global Catalogue of Microorganisms (GCM) 10K type strain sequencing project: providing services to taxonomists for standard genome sequencing and annotation.</title>
        <authorList>
            <consortium name="The Broad Institute Genomics Platform"/>
            <consortium name="The Broad Institute Genome Sequencing Center for Infectious Disease"/>
            <person name="Wu L."/>
            <person name="Ma J."/>
        </authorList>
    </citation>
    <scope>NUCLEOTIDE SEQUENCE [LARGE SCALE GENOMIC DNA]</scope>
    <source>
        <strain evidence="6">CGMCC 4.7152</strain>
    </source>
</reference>
<dbReference type="GO" id="GO:0005524">
    <property type="term" value="F:ATP binding"/>
    <property type="evidence" value="ECO:0007669"/>
    <property type="project" value="UniProtKB-KW"/>
</dbReference>
<evidence type="ECO:0000313" key="5">
    <source>
        <dbReference type="EMBL" id="MFC4999615.1"/>
    </source>
</evidence>
<dbReference type="Gene3D" id="3.40.50.300">
    <property type="entry name" value="P-loop containing nucleotide triphosphate hydrolases"/>
    <property type="match status" value="1"/>
</dbReference>
<keyword evidence="3 5" id="KW-0067">ATP-binding</keyword>
<evidence type="ECO:0000256" key="1">
    <source>
        <dbReference type="ARBA" id="ARBA00006914"/>
    </source>
</evidence>
<name>A0ABV9VVN8_9ACTN</name>
<dbReference type="EMBL" id="JBHSIU010000018">
    <property type="protein sequence ID" value="MFC4999615.1"/>
    <property type="molecule type" value="Genomic_DNA"/>
</dbReference>
<sequence>MSLDQLTVAPPDGGDLGLGCGLAAWRLAVDGYLRRLRGAWRSAGGEDDDVARLLAGIDPAAPVDPNADEFRAASRTAMTAGRLGVLATSFGLDEAGALTVAAAWWADTDPQFGVALGCCHDDGARRYPTAALLRLLLAGFDLPAPVEHTDADPLIHGGVLAPAPGPHAPLRLTTAARRHLAGTAPIACADLPDSGGGTDPLVAGLSRAIRGGGTVLLRGPGARAVALAAVLHAGRTPVEADSVAECRFLARVCAAVPVMSAEDLVSSGWRPADGALLAHGPHGAGGTPDTYTVDLPATPLEARVAAWRTAFARHGLPPGAADGLAARYRFGPADIADTLRRAFTRARVEGHPPGPDDVWHAARHRPGHDLARVATPVQPVFTLDDLVLPAETRQQLDELVSHVQLAHQVLERWGFRAVLPRGQGVVALLHGPPGTGKTMAAEAVANALGQDLYRVELSAVVSKYIGETEKNLALAFEEAERAGAVLLFDECDSLFGKRTEQRDAHDRWANLEVNYLLQRVETFAGLAILATNKRTALDEAFLRRLRFTIRFDPPDPQLREQLWRRAFPRDVPTRGVDPAALAGAELAGGHIVQAALAAAFLAAASGGPVEPAHLDRAMRREYEKLGKSWIGGGHG</sequence>
<dbReference type="PANTHER" id="PTHR23073">
    <property type="entry name" value="26S PROTEASOME REGULATORY SUBUNIT"/>
    <property type="match status" value="1"/>
</dbReference>
<dbReference type="CDD" id="cd19481">
    <property type="entry name" value="RecA-like_protease"/>
    <property type="match status" value="1"/>
</dbReference>
<proteinExistence type="inferred from homology"/>
<dbReference type="Proteomes" id="UP001595912">
    <property type="component" value="Unassembled WGS sequence"/>
</dbReference>
<comment type="caution">
    <text evidence="5">The sequence shown here is derived from an EMBL/GenBank/DDBJ whole genome shotgun (WGS) entry which is preliminary data.</text>
</comment>
<evidence type="ECO:0000256" key="3">
    <source>
        <dbReference type="ARBA" id="ARBA00022840"/>
    </source>
</evidence>
<dbReference type="InterPro" id="IPR003959">
    <property type="entry name" value="ATPase_AAA_core"/>
</dbReference>
<dbReference type="SUPFAM" id="SSF52540">
    <property type="entry name" value="P-loop containing nucleoside triphosphate hydrolases"/>
    <property type="match status" value="1"/>
</dbReference>